<keyword evidence="3" id="KW-1185">Reference proteome</keyword>
<reference evidence="2 3" key="1">
    <citation type="journal article" date="1997" name="Virology">
        <title>The sequence of the Orgyia pseudotsugata multinucleocapsid nuclear polyhedrosis virus genome.</title>
        <authorList>
            <person name="Ahrens C.H."/>
            <person name="Russell R.L."/>
            <person name="Funk C.J."/>
            <person name="Evans J.T."/>
            <person name="Harwood S.H."/>
            <person name="Rohrmann G.F."/>
        </authorList>
    </citation>
    <scope>NUCLEOTIDE SEQUENCE [LARGE SCALE GENOMIC DNA]</scope>
</reference>
<dbReference type="Proteomes" id="UP000009248">
    <property type="component" value="Segment"/>
</dbReference>
<dbReference type="KEGG" id="vg:911993"/>
<dbReference type="RefSeq" id="NP_046223.1">
    <property type="nucleotide sequence ID" value="NC_001875.2"/>
</dbReference>
<name>O10321_NPVOP</name>
<organismHost>
    <name type="scientific">Orgyia pseudotsugata</name>
    <name type="common">Douglas-fir tussock moth</name>
    <dbReference type="NCBI Taxonomy" id="33414"/>
</organismHost>
<dbReference type="PIR" id="T10336">
    <property type="entry name" value="T10336"/>
</dbReference>
<dbReference type="GeneID" id="911993"/>
<sequence>MDTDEIQEEKILDAYKRNAAEKEEKIQSLTTMDTNQQVVKFANASIVANEKLMAANNSLKTANENLAHMANRMADIAQE</sequence>
<dbReference type="OrthoDB" id="8240at10239"/>
<organism evidence="2 3">
    <name type="scientific">Orgyia pseudotsugata multicapsid polyhedrosis virus</name>
    <name type="common">OpMNPV</name>
    <dbReference type="NCBI Taxonomy" id="262177"/>
    <lineage>
        <taxon>Viruses</taxon>
        <taxon>Viruses incertae sedis</taxon>
        <taxon>Naldaviricetes</taxon>
        <taxon>Lefavirales</taxon>
        <taxon>Baculoviridae</taxon>
        <taxon>Alphabaculovirus</taxon>
        <taxon>Alphabaculovirus orpseudotsugatae</taxon>
    </lineage>
</organism>
<protein>
    <submittedName>
        <fullName evidence="2">Uncharacterized protein</fullName>
    </submittedName>
</protein>
<feature type="coiled-coil region" evidence="1">
    <location>
        <begin position="12"/>
        <end position="79"/>
    </location>
</feature>
<dbReference type="EMBL" id="U75930">
    <property type="protein sequence ID" value="AAC59066.1"/>
    <property type="molecule type" value="Genomic_DNA"/>
</dbReference>
<evidence type="ECO:0000313" key="2">
    <source>
        <dbReference type="EMBL" id="AAC59066.1"/>
    </source>
</evidence>
<evidence type="ECO:0000256" key="1">
    <source>
        <dbReference type="SAM" id="Coils"/>
    </source>
</evidence>
<accession>O10321</accession>
<proteinExistence type="predicted"/>
<evidence type="ECO:0000313" key="3">
    <source>
        <dbReference type="Proteomes" id="UP000009248"/>
    </source>
</evidence>
<keyword evidence="1" id="KW-0175">Coiled coil</keyword>